<dbReference type="InterPro" id="IPR011006">
    <property type="entry name" value="CheY-like_superfamily"/>
</dbReference>
<proteinExistence type="predicted"/>
<dbReference type="InterPro" id="IPR001789">
    <property type="entry name" value="Sig_transdc_resp-reg_receiver"/>
</dbReference>
<keyword evidence="1" id="KW-0597">Phosphoprotein</keyword>
<dbReference type="EMBL" id="JAUSVX010000014">
    <property type="protein sequence ID" value="MDQ0472968.1"/>
    <property type="molecule type" value="Genomic_DNA"/>
</dbReference>
<dbReference type="PROSITE" id="PS50110">
    <property type="entry name" value="RESPONSE_REGULATORY"/>
    <property type="match status" value="1"/>
</dbReference>
<dbReference type="Proteomes" id="UP001242480">
    <property type="component" value="Unassembled WGS sequence"/>
</dbReference>
<keyword evidence="4" id="KW-1185">Reference proteome</keyword>
<comment type="caution">
    <text evidence="3">The sequence shown here is derived from an EMBL/GenBank/DDBJ whole genome shotgun (WGS) entry which is preliminary data.</text>
</comment>
<keyword evidence="3" id="KW-0238">DNA-binding</keyword>
<dbReference type="GO" id="GO:0003677">
    <property type="term" value="F:DNA binding"/>
    <property type="evidence" value="ECO:0007669"/>
    <property type="project" value="UniProtKB-KW"/>
</dbReference>
<dbReference type="Gene3D" id="3.40.50.2300">
    <property type="match status" value="1"/>
</dbReference>
<name>A0ABU0JFA9_9HYPH</name>
<evidence type="ECO:0000256" key="1">
    <source>
        <dbReference type="PROSITE-ProRule" id="PRU00169"/>
    </source>
</evidence>
<gene>
    <name evidence="3" type="ORF">QO011_006001</name>
</gene>
<feature type="domain" description="Response regulatory" evidence="2">
    <location>
        <begin position="8"/>
        <end position="117"/>
    </location>
</feature>
<dbReference type="SUPFAM" id="SSF52172">
    <property type="entry name" value="CheY-like"/>
    <property type="match status" value="1"/>
</dbReference>
<dbReference type="RefSeq" id="WP_307280582.1">
    <property type="nucleotide sequence ID" value="NZ_JAUSVX010000014.1"/>
</dbReference>
<reference evidence="3 4" key="1">
    <citation type="submission" date="2023-07" db="EMBL/GenBank/DDBJ databases">
        <title>Genomic Encyclopedia of Type Strains, Phase IV (KMG-IV): sequencing the most valuable type-strain genomes for metagenomic binning, comparative biology and taxonomic classification.</title>
        <authorList>
            <person name="Goeker M."/>
        </authorList>
    </citation>
    <scope>NUCLEOTIDE SEQUENCE [LARGE SCALE GENOMIC DNA]</scope>
    <source>
        <strain evidence="3 4">DSM 19619</strain>
    </source>
</reference>
<accession>A0ABU0JFA9</accession>
<sequence>MDDGGRPTVLVVEDEAILAVAVHDELADAGYAVAGPFASCAAAIAALDQAVPAVAIVDAVLVDGSCVPLVRDLQNRRVPIMVYSGAFEADIPELRGLPRIDKPAAFGEVAAAIRGLVSR</sequence>
<evidence type="ECO:0000259" key="2">
    <source>
        <dbReference type="PROSITE" id="PS50110"/>
    </source>
</evidence>
<organism evidence="3 4">
    <name type="scientific">Labrys wisconsinensis</name>
    <dbReference type="NCBI Taxonomy" id="425677"/>
    <lineage>
        <taxon>Bacteria</taxon>
        <taxon>Pseudomonadati</taxon>
        <taxon>Pseudomonadota</taxon>
        <taxon>Alphaproteobacteria</taxon>
        <taxon>Hyphomicrobiales</taxon>
        <taxon>Xanthobacteraceae</taxon>
        <taxon>Labrys</taxon>
    </lineage>
</organism>
<feature type="modified residue" description="4-aspartylphosphate" evidence="1">
    <location>
        <position position="58"/>
    </location>
</feature>
<evidence type="ECO:0000313" key="4">
    <source>
        <dbReference type="Proteomes" id="UP001242480"/>
    </source>
</evidence>
<protein>
    <submittedName>
        <fullName evidence="3">DNA-binding response OmpR family regulator</fullName>
    </submittedName>
</protein>
<evidence type="ECO:0000313" key="3">
    <source>
        <dbReference type="EMBL" id="MDQ0472968.1"/>
    </source>
</evidence>